<reference evidence="3" key="1">
    <citation type="journal article" date="2005" name="Nature">
        <title>The map-based sequence of the rice genome.</title>
        <authorList>
            <consortium name="International rice genome sequencing project (IRGSP)"/>
            <person name="Matsumoto T."/>
            <person name="Wu J."/>
            <person name="Kanamori H."/>
            <person name="Katayose Y."/>
            <person name="Fujisawa M."/>
            <person name="Namiki N."/>
            <person name="Mizuno H."/>
            <person name="Yamamoto K."/>
            <person name="Antonio B.A."/>
            <person name="Baba T."/>
            <person name="Sakata K."/>
            <person name="Nagamura Y."/>
            <person name="Aoki H."/>
            <person name="Arikawa K."/>
            <person name="Arita K."/>
            <person name="Bito T."/>
            <person name="Chiden Y."/>
            <person name="Fujitsuka N."/>
            <person name="Fukunaka R."/>
            <person name="Hamada M."/>
            <person name="Harada C."/>
            <person name="Hayashi A."/>
            <person name="Hijishita S."/>
            <person name="Honda M."/>
            <person name="Hosokawa S."/>
            <person name="Ichikawa Y."/>
            <person name="Idonuma A."/>
            <person name="Iijima M."/>
            <person name="Ikeda M."/>
            <person name="Ikeno M."/>
            <person name="Ito K."/>
            <person name="Ito S."/>
            <person name="Ito T."/>
            <person name="Ito Y."/>
            <person name="Ito Y."/>
            <person name="Iwabuchi A."/>
            <person name="Kamiya K."/>
            <person name="Karasawa W."/>
            <person name="Kurita K."/>
            <person name="Katagiri S."/>
            <person name="Kikuta A."/>
            <person name="Kobayashi H."/>
            <person name="Kobayashi N."/>
            <person name="Machita K."/>
            <person name="Maehara T."/>
            <person name="Masukawa M."/>
            <person name="Mizubayashi T."/>
            <person name="Mukai Y."/>
            <person name="Nagasaki H."/>
            <person name="Nagata Y."/>
            <person name="Naito S."/>
            <person name="Nakashima M."/>
            <person name="Nakama Y."/>
            <person name="Nakamichi Y."/>
            <person name="Nakamura M."/>
            <person name="Meguro A."/>
            <person name="Negishi M."/>
            <person name="Ohta I."/>
            <person name="Ohta T."/>
            <person name="Okamoto M."/>
            <person name="Ono N."/>
            <person name="Saji S."/>
            <person name="Sakaguchi M."/>
            <person name="Sakai K."/>
            <person name="Shibata M."/>
            <person name="Shimokawa T."/>
            <person name="Song J."/>
            <person name="Takazaki Y."/>
            <person name="Terasawa K."/>
            <person name="Tsugane M."/>
            <person name="Tsuji K."/>
            <person name="Ueda S."/>
            <person name="Waki K."/>
            <person name="Yamagata H."/>
            <person name="Yamamoto M."/>
            <person name="Yamamoto S."/>
            <person name="Yamane H."/>
            <person name="Yoshiki S."/>
            <person name="Yoshihara R."/>
            <person name="Yukawa K."/>
            <person name="Zhong H."/>
            <person name="Yano M."/>
            <person name="Yuan Q."/>
            <person name="Ouyang S."/>
            <person name="Liu J."/>
            <person name="Jones K.M."/>
            <person name="Gansberger K."/>
            <person name="Moffat K."/>
            <person name="Hill J."/>
            <person name="Bera J."/>
            <person name="Fadrosh D."/>
            <person name="Jin S."/>
            <person name="Johri S."/>
            <person name="Kim M."/>
            <person name="Overton L."/>
            <person name="Reardon M."/>
            <person name="Tsitrin T."/>
            <person name="Vuong H."/>
            <person name="Weaver B."/>
            <person name="Ciecko A."/>
            <person name="Tallon L."/>
            <person name="Jackson J."/>
            <person name="Pai G."/>
            <person name="Aken S.V."/>
            <person name="Utterback T."/>
            <person name="Reidmuller S."/>
            <person name="Feldblyum T."/>
            <person name="Hsiao J."/>
            <person name="Zismann V."/>
            <person name="Iobst S."/>
            <person name="de Vazeille A.R."/>
            <person name="Buell C.R."/>
            <person name="Ying K."/>
            <person name="Li Y."/>
            <person name="Lu T."/>
            <person name="Huang Y."/>
            <person name="Zhao Q."/>
            <person name="Feng Q."/>
            <person name="Zhang L."/>
            <person name="Zhu J."/>
            <person name="Weng Q."/>
            <person name="Mu J."/>
            <person name="Lu Y."/>
            <person name="Fan D."/>
            <person name="Liu Y."/>
            <person name="Guan J."/>
            <person name="Zhang Y."/>
            <person name="Yu S."/>
            <person name="Liu X."/>
            <person name="Zhang Y."/>
            <person name="Hong G."/>
            <person name="Han B."/>
            <person name="Choisne N."/>
            <person name="Demange N."/>
            <person name="Orjeda G."/>
            <person name="Samain S."/>
            <person name="Cattolico L."/>
            <person name="Pelletier E."/>
            <person name="Couloux A."/>
            <person name="Segurens B."/>
            <person name="Wincker P."/>
            <person name="D'Hont A."/>
            <person name="Scarpelli C."/>
            <person name="Weissenbach J."/>
            <person name="Salanoubat M."/>
            <person name="Quetier F."/>
            <person name="Yu Y."/>
            <person name="Kim H.R."/>
            <person name="Rambo T."/>
            <person name="Currie J."/>
            <person name="Collura K."/>
            <person name="Luo M."/>
            <person name="Yang T."/>
            <person name="Ammiraju J.S.S."/>
            <person name="Engler F."/>
            <person name="Soderlund C."/>
            <person name="Wing R.A."/>
            <person name="Palmer L.E."/>
            <person name="de la Bastide M."/>
            <person name="Spiegel L."/>
            <person name="Nascimento L."/>
            <person name="Zutavern T."/>
            <person name="O'Shaughnessy A."/>
            <person name="Dike S."/>
            <person name="Dedhia N."/>
            <person name="Preston R."/>
            <person name="Balija V."/>
            <person name="McCombie W.R."/>
            <person name="Chow T."/>
            <person name="Chen H."/>
            <person name="Chung M."/>
            <person name="Chen C."/>
            <person name="Shaw J."/>
            <person name="Wu H."/>
            <person name="Hsiao K."/>
            <person name="Chao Y."/>
            <person name="Chu M."/>
            <person name="Cheng C."/>
            <person name="Hour A."/>
            <person name="Lee P."/>
            <person name="Lin S."/>
            <person name="Lin Y."/>
            <person name="Liou J."/>
            <person name="Liu S."/>
            <person name="Hsing Y."/>
            <person name="Raghuvanshi S."/>
            <person name="Mohanty A."/>
            <person name="Bharti A.K."/>
            <person name="Gaur A."/>
            <person name="Gupta V."/>
            <person name="Kumar D."/>
            <person name="Ravi V."/>
            <person name="Vij S."/>
            <person name="Kapur A."/>
            <person name="Khurana P."/>
            <person name="Khurana P."/>
            <person name="Khurana J.P."/>
            <person name="Tyagi A.K."/>
            <person name="Gaikwad K."/>
            <person name="Singh A."/>
            <person name="Dalal V."/>
            <person name="Srivastava S."/>
            <person name="Dixit A."/>
            <person name="Pal A.K."/>
            <person name="Ghazi I.A."/>
            <person name="Yadav M."/>
            <person name="Pandit A."/>
            <person name="Bhargava A."/>
            <person name="Sureshbabu K."/>
            <person name="Batra K."/>
            <person name="Sharma T.R."/>
            <person name="Mohapatra T."/>
            <person name="Singh N.K."/>
            <person name="Messing J."/>
            <person name="Nelson A.B."/>
            <person name="Fuks G."/>
            <person name="Kavchok S."/>
            <person name="Keizer G."/>
            <person name="Linton E."/>
            <person name="Llaca V."/>
            <person name="Song R."/>
            <person name="Tanyolac B."/>
            <person name="Young S."/>
            <person name="Ho-Il K."/>
            <person name="Hahn J.H."/>
            <person name="Sangsakoo G."/>
            <person name="Vanavichit A."/>
            <person name="de Mattos Luiz.A.T."/>
            <person name="Zimmer P.D."/>
            <person name="Malone G."/>
            <person name="Dellagostin O."/>
            <person name="de Oliveira A.C."/>
            <person name="Bevan M."/>
            <person name="Bancroft I."/>
            <person name="Minx P."/>
            <person name="Cordum H."/>
            <person name="Wilson R."/>
            <person name="Cheng Z."/>
            <person name="Jin W."/>
            <person name="Jiang J."/>
            <person name="Leong S.A."/>
            <person name="Iwama H."/>
            <person name="Gojobori T."/>
            <person name="Itoh T."/>
            <person name="Niimura Y."/>
            <person name="Fujii Y."/>
            <person name="Habara T."/>
            <person name="Sakai H."/>
            <person name="Sato Y."/>
            <person name="Wilson G."/>
            <person name="Kumar K."/>
            <person name="McCouch S."/>
            <person name="Juretic N."/>
            <person name="Hoen D."/>
            <person name="Wright S."/>
            <person name="Bruskiewich R."/>
            <person name="Bureau T."/>
            <person name="Miyao A."/>
            <person name="Hirochika H."/>
            <person name="Nishikawa T."/>
            <person name="Kadowaki K."/>
            <person name="Sugiura M."/>
            <person name="Burr B."/>
            <person name="Sasaki T."/>
        </authorList>
    </citation>
    <scope>NUCLEOTIDE SEQUENCE [LARGE SCALE GENOMIC DNA]</scope>
    <source>
        <strain evidence="3">cv. Nipponbare</strain>
    </source>
</reference>
<reference evidence="2 3" key="3">
    <citation type="journal article" date="2013" name="Rice">
        <title>Improvement of the Oryza sativa Nipponbare reference genome using next generation sequence and optical map data.</title>
        <authorList>
            <person name="Kawahara Y."/>
            <person name="de la Bastide M."/>
            <person name="Hamilton J.P."/>
            <person name="Kanamori H."/>
            <person name="McCombie W.R."/>
            <person name="Ouyang S."/>
            <person name="Schwartz D.C."/>
            <person name="Tanaka T."/>
            <person name="Wu J."/>
            <person name="Zhou S."/>
            <person name="Childs K.L."/>
            <person name="Davidson R.M."/>
            <person name="Lin H."/>
            <person name="Quesada-Ocampo L."/>
            <person name="Vaillancourt B."/>
            <person name="Sakai H."/>
            <person name="Lee S.S."/>
            <person name="Kim J."/>
            <person name="Numa H."/>
            <person name="Itoh T."/>
            <person name="Buell C.R."/>
            <person name="Matsumoto T."/>
        </authorList>
    </citation>
    <scope>NUCLEOTIDE SEQUENCE [LARGE SCALE GENOMIC DNA]</scope>
    <source>
        <strain evidence="3">cv. Nipponbare</strain>
    </source>
</reference>
<proteinExistence type="predicted"/>
<feature type="compositionally biased region" description="Low complexity" evidence="1">
    <location>
        <begin position="78"/>
        <end position="98"/>
    </location>
</feature>
<feature type="region of interest" description="Disordered" evidence="1">
    <location>
        <begin position="78"/>
        <end position="143"/>
    </location>
</feature>
<keyword evidence="3" id="KW-1185">Reference proteome</keyword>
<name>A0A0N7KRR5_ORYSJ</name>
<evidence type="ECO:0000256" key="1">
    <source>
        <dbReference type="SAM" id="MobiDB-lite"/>
    </source>
</evidence>
<feature type="compositionally biased region" description="Basic residues" evidence="1">
    <location>
        <begin position="103"/>
        <end position="115"/>
    </location>
</feature>
<dbReference type="EMBL" id="AP014966">
    <property type="protein sequence ID" value="BAT10754.1"/>
    <property type="molecule type" value="Genomic_DNA"/>
</dbReference>
<evidence type="ECO:0000313" key="3">
    <source>
        <dbReference type="Proteomes" id="UP000059680"/>
    </source>
</evidence>
<reference evidence="2 3" key="2">
    <citation type="journal article" date="2013" name="Plant Cell Physiol.">
        <title>Rice Annotation Project Database (RAP-DB): an integrative and interactive database for rice genomics.</title>
        <authorList>
            <person name="Sakai H."/>
            <person name="Lee S.S."/>
            <person name="Tanaka T."/>
            <person name="Numa H."/>
            <person name="Kim J."/>
            <person name="Kawahara Y."/>
            <person name="Wakimoto H."/>
            <person name="Yang C.C."/>
            <person name="Iwamoto M."/>
            <person name="Abe T."/>
            <person name="Yamada Y."/>
            <person name="Muto A."/>
            <person name="Inokuchi H."/>
            <person name="Ikemura T."/>
            <person name="Matsumoto T."/>
            <person name="Sasaki T."/>
            <person name="Itoh T."/>
        </authorList>
    </citation>
    <scope>NUCLEOTIDE SEQUENCE [LARGE SCALE GENOMIC DNA]</scope>
    <source>
        <strain evidence="3">cv. Nipponbare</strain>
    </source>
</reference>
<organism evidence="2 3">
    <name type="scientific">Oryza sativa subsp. japonica</name>
    <name type="common">Rice</name>
    <dbReference type="NCBI Taxonomy" id="39947"/>
    <lineage>
        <taxon>Eukaryota</taxon>
        <taxon>Viridiplantae</taxon>
        <taxon>Streptophyta</taxon>
        <taxon>Embryophyta</taxon>
        <taxon>Tracheophyta</taxon>
        <taxon>Spermatophyta</taxon>
        <taxon>Magnoliopsida</taxon>
        <taxon>Liliopsida</taxon>
        <taxon>Poales</taxon>
        <taxon>Poaceae</taxon>
        <taxon>BOP clade</taxon>
        <taxon>Oryzoideae</taxon>
        <taxon>Oryzeae</taxon>
        <taxon>Oryzinae</taxon>
        <taxon>Oryza</taxon>
        <taxon>Oryza sativa</taxon>
    </lineage>
</organism>
<gene>
    <name evidence="2" type="ordered locus">Os10g0403600</name>
    <name evidence="2" type="ORF">OSNPB_100403600</name>
</gene>
<dbReference type="AlphaFoldDB" id="A0A0N7KRR5"/>
<dbReference type="Proteomes" id="UP000059680">
    <property type="component" value="Chromosome 10"/>
</dbReference>
<protein>
    <submittedName>
        <fullName evidence="2">Os10g0403600 protein</fullName>
    </submittedName>
</protein>
<dbReference type="InParanoid" id="A0A0N7KRR5"/>
<accession>A0A0N7KRR5</accession>
<dbReference type="PaxDb" id="39947-A0A0N7KRR5"/>
<sequence length="166" mass="18353">MVEAQSGSRPEARPKRTLWQVMLVRPMATSTTGHHRASANRHRHRKLYRSASPLPPLLYCCRPVAAAPPRRPAVPVRLLAHSSVSRRPPPSASRSLQAAPPPGRRRSEHCRHRGRPLLAAGGPDPRAWGVDPPPARSDPSLYLVNRRRQPGVCHAFARSEPRDGAQ</sequence>
<evidence type="ECO:0000313" key="2">
    <source>
        <dbReference type="EMBL" id="BAT10754.1"/>
    </source>
</evidence>